<accession>A0ABD5QTC2</accession>
<dbReference type="SMART" id="SM00278">
    <property type="entry name" value="HhH1"/>
    <property type="match status" value="2"/>
</dbReference>
<gene>
    <name evidence="2" type="ORF">ACFPJA_12255</name>
</gene>
<dbReference type="Gene3D" id="1.10.150.20">
    <property type="entry name" value="5' to 3' exonuclease, C-terminal subdomain"/>
    <property type="match status" value="1"/>
</dbReference>
<dbReference type="InterPro" id="IPR003583">
    <property type="entry name" value="Hlx-hairpin-Hlx_DNA-bd_motif"/>
</dbReference>
<comment type="caution">
    <text evidence="2">The sequence shown here is derived from an EMBL/GenBank/DDBJ whole genome shotgun (WGS) entry which is preliminary data.</text>
</comment>
<sequence>MTEDLTSIDGVGPAIAEQLREAGFETVADVEGATVDELADVHMLGESSAEAILEGNDEPHGGRDSTFTDELARRAISAAEKGKSQAGIEREVGVGDRTIFGDDGWIDQEFTFVDEDGEQRQFSRALRRARGRGEDDWIHQGRDEDGDSSFAKFMLASSYDYKKTEKREVTGDGGGPVQVTFEEEVVETPWEPDEGGE</sequence>
<evidence type="ECO:0000313" key="2">
    <source>
        <dbReference type="EMBL" id="MFC5135484.1"/>
    </source>
</evidence>
<dbReference type="SUPFAM" id="SSF47794">
    <property type="entry name" value="Rad51 N-terminal domain-like"/>
    <property type="match status" value="1"/>
</dbReference>
<name>A0ABD5QTC2_9EURY</name>
<evidence type="ECO:0000313" key="3">
    <source>
        <dbReference type="Proteomes" id="UP001596145"/>
    </source>
</evidence>
<dbReference type="RefSeq" id="WP_122106580.1">
    <property type="nucleotide sequence ID" value="NZ_JBHSKV010000017.1"/>
</dbReference>
<dbReference type="AlphaFoldDB" id="A0ABD5QTC2"/>
<dbReference type="Proteomes" id="UP001596145">
    <property type="component" value="Unassembled WGS sequence"/>
</dbReference>
<feature type="domain" description="Helix-hairpin-helix DNA-binding motif class 1" evidence="1">
    <location>
        <begin position="36"/>
        <end position="55"/>
    </location>
</feature>
<proteinExistence type="predicted"/>
<keyword evidence="3" id="KW-1185">Reference proteome</keyword>
<dbReference type="InterPro" id="IPR010995">
    <property type="entry name" value="DNA_repair_Rad51/TF_NusA_a-hlx"/>
</dbReference>
<dbReference type="Pfam" id="PF14520">
    <property type="entry name" value="HHH_5"/>
    <property type="match status" value="1"/>
</dbReference>
<dbReference type="EMBL" id="JBHSKV010000017">
    <property type="protein sequence ID" value="MFC5135484.1"/>
    <property type="molecule type" value="Genomic_DNA"/>
</dbReference>
<evidence type="ECO:0000259" key="1">
    <source>
        <dbReference type="SMART" id="SM00278"/>
    </source>
</evidence>
<organism evidence="2 3">
    <name type="scientific">Halorubrum glutamatedens</name>
    <dbReference type="NCBI Taxonomy" id="2707018"/>
    <lineage>
        <taxon>Archaea</taxon>
        <taxon>Methanobacteriati</taxon>
        <taxon>Methanobacteriota</taxon>
        <taxon>Stenosarchaea group</taxon>
        <taxon>Halobacteria</taxon>
        <taxon>Halobacteriales</taxon>
        <taxon>Haloferacaceae</taxon>
        <taxon>Halorubrum</taxon>
    </lineage>
</organism>
<reference evidence="2 3" key="1">
    <citation type="journal article" date="2019" name="Int. J. Syst. Evol. Microbiol.">
        <title>The Global Catalogue of Microorganisms (GCM) 10K type strain sequencing project: providing services to taxonomists for standard genome sequencing and annotation.</title>
        <authorList>
            <consortium name="The Broad Institute Genomics Platform"/>
            <consortium name="The Broad Institute Genome Sequencing Center for Infectious Disease"/>
            <person name="Wu L."/>
            <person name="Ma J."/>
        </authorList>
    </citation>
    <scope>NUCLEOTIDE SEQUENCE [LARGE SCALE GENOMIC DNA]</scope>
    <source>
        <strain evidence="2 3">CGMCC 1.16026</strain>
    </source>
</reference>
<protein>
    <submittedName>
        <fullName evidence="2">Helix-hairpin-helix domain-containing protein</fullName>
    </submittedName>
</protein>
<feature type="domain" description="Helix-hairpin-helix DNA-binding motif class 1" evidence="1">
    <location>
        <begin position="3"/>
        <end position="22"/>
    </location>
</feature>